<accession>A0A4Q1KQE0</accession>
<gene>
    <name evidence="1" type="ORF">EQG68_08225</name>
</gene>
<evidence type="ECO:0000313" key="2">
    <source>
        <dbReference type="Proteomes" id="UP000289734"/>
    </source>
</evidence>
<dbReference type="Proteomes" id="UP000289734">
    <property type="component" value="Unassembled WGS sequence"/>
</dbReference>
<proteinExistence type="predicted"/>
<evidence type="ECO:0000313" key="1">
    <source>
        <dbReference type="EMBL" id="RXR32217.1"/>
    </source>
</evidence>
<dbReference type="AlphaFoldDB" id="A0A4Q1KQE0"/>
<name>A0A4Q1KQE0_9FLAO</name>
<keyword evidence="2" id="KW-1185">Reference proteome</keyword>
<reference evidence="2" key="1">
    <citation type="submission" date="2019-01" db="EMBL/GenBank/DDBJ databases">
        <title>Cytophagaceae bacterium strain CAR-16.</title>
        <authorList>
            <person name="Chen W.-M."/>
        </authorList>
    </citation>
    <scope>NUCLEOTIDE SEQUENCE [LARGE SCALE GENOMIC DNA]</scope>
    <source>
        <strain evidence="2">ICH-30</strain>
    </source>
</reference>
<dbReference type="EMBL" id="SBKQ01000007">
    <property type="protein sequence ID" value="RXR32217.1"/>
    <property type="molecule type" value="Genomic_DNA"/>
</dbReference>
<protein>
    <submittedName>
        <fullName evidence="1">Uncharacterized protein</fullName>
    </submittedName>
</protein>
<sequence length="97" mass="11286">MTDTATSFFEPIEKETIHSLHFPQLDVLEDKQLKRARIAELSRALALGNLEHIKTKIYFEDDLAKRVVDTTIWGITDDKVILKQDAVIPIRRIYYSQ</sequence>
<dbReference type="OrthoDB" id="982075at2"/>
<organism evidence="1 2">
    <name type="scientific">Flavobacterium piscinae</name>
    <dbReference type="NCBI Taxonomy" id="2506424"/>
    <lineage>
        <taxon>Bacteria</taxon>
        <taxon>Pseudomonadati</taxon>
        <taxon>Bacteroidota</taxon>
        <taxon>Flavobacteriia</taxon>
        <taxon>Flavobacteriales</taxon>
        <taxon>Flavobacteriaceae</taxon>
        <taxon>Flavobacterium</taxon>
    </lineage>
</organism>
<dbReference type="RefSeq" id="WP_129464332.1">
    <property type="nucleotide sequence ID" value="NZ_JACSXZ010000001.1"/>
</dbReference>
<comment type="caution">
    <text evidence="1">The sequence shown here is derived from an EMBL/GenBank/DDBJ whole genome shotgun (WGS) entry which is preliminary data.</text>
</comment>